<dbReference type="EMBL" id="FR824116">
    <property type="protein sequence ID" value="CCA19452.1"/>
    <property type="molecule type" value="Genomic_DNA"/>
</dbReference>
<evidence type="ECO:0000313" key="1">
    <source>
        <dbReference type="EMBL" id="CCA19452.1"/>
    </source>
</evidence>
<protein>
    <submittedName>
        <fullName evidence="1">AlNc14C71G4884 protein</fullName>
    </submittedName>
</protein>
<dbReference type="AlphaFoldDB" id="F0WE23"/>
<gene>
    <name evidence="1" type="primary">AlNc14C71G4884</name>
    <name evidence="1" type="ORF">ALNC14_055950</name>
</gene>
<proteinExistence type="predicted"/>
<name>F0WE23_9STRA</name>
<reference evidence="1" key="1">
    <citation type="journal article" date="2011" name="PLoS Biol.">
        <title>Gene gain and loss during evolution of obligate parasitism in the white rust pathogen of Arabidopsis thaliana.</title>
        <authorList>
            <person name="Kemen E."/>
            <person name="Gardiner A."/>
            <person name="Schultz-Larsen T."/>
            <person name="Kemen A.C."/>
            <person name="Balmuth A.L."/>
            <person name="Robert-Seilaniantz A."/>
            <person name="Bailey K."/>
            <person name="Holub E."/>
            <person name="Studholme D.J."/>
            <person name="Maclean D."/>
            <person name="Jones J.D."/>
        </authorList>
    </citation>
    <scope>NUCLEOTIDE SEQUENCE</scope>
</reference>
<dbReference type="HOGENOM" id="CLU_2404113_0_0_1"/>
<reference evidence="1" key="2">
    <citation type="submission" date="2011-02" db="EMBL/GenBank/DDBJ databases">
        <authorList>
            <person name="MacLean D."/>
        </authorList>
    </citation>
    <scope>NUCLEOTIDE SEQUENCE</scope>
</reference>
<accession>F0WE23</accession>
<organism evidence="1">
    <name type="scientific">Albugo laibachii Nc14</name>
    <dbReference type="NCBI Taxonomy" id="890382"/>
    <lineage>
        <taxon>Eukaryota</taxon>
        <taxon>Sar</taxon>
        <taxon>Stramenopiles</taxon>
        <taxon>Oomycota</taxon>
        <taxon>Peronosporomycetes</taxon>
        <taxon>Albuginales</taxon>
        <taxon>Albuginaceae</taxon>
        <taxon>Albugo</taxon>
    </lineage>
</organism>
<sequence length="93" mass="11035">MKNSRIGLKIEFVYCTTLRRQFFCGTIERKLPFIGYNLTKIKNGKIKNENITFNEQQTFSSFVQLNGLYILQRKFTKMGFCYETRGSSTRWVL</sequence>